<evidence type="ECO:0000313" key="7">
    <source>
        <dbReference type="WBParaSite" id="jg18364"/>
    </source>
</evidence>
<dbReference type="PANTHER" id="PTHR46561:SF11">
    <property type="entry name" value="SERPENTINE RECEPTOR CLASS ALPHA_BETA-14"/>
    <property type="match status" value="1"/>
</dbReference>
<feature type="transmembrane region" description="Helical" evidence="5">
    <location>
        <begin position="151"/>
        <end position="171"/>
    </location>
</feature>
<keyword evidence="3 5" id="KW-1133">Transmembrane helix</keyword>
<feature type="transmembrane region" description="Helical" evidence="5">
    <location>
        <begin position="25"/>
        <end position="49"/>
    </location>
</feature>
<dbReference type="AlphaFoldDB" id="A0A915DEF2"/>
<dbReference type="InterPro" id="IPR053286">
    <property type="entry name" value="Nematode_rcpt-like_srab"/>
</dbReference>
<feature type="transmembrane region" description="Helical" evidence="5">
    <location>
        <begin position="61"/>
        <end position="84"/>
    </location>
</feature>
<name>A0A915DEF2_9BILA</name>
<evidence type="ECO:0000256" key="4">
    <source>
        <dbReference type="ARBA" id="ARBA00023136"/>
    </source>
</evidence>
<feature type="transmembrane region" description="Helical" evidence="5">
    <location>
        <begin position="227"/>
        <end position="248"/>
    </location>
</feature>
<feature type="transmembrane region" description="Helical" evidence="5">
    <location>
        <begin position="104"/>
        <end position="130"/>
    </location>
</feature>
<protein>
    <submittedName>
        <fullName evidence="7">G-protein coupled receptors family 1 profile domain-containing protein</fullName>
    </submittedName>
</protein>
<sequence>MSSLLTAPINNCSAAYIYAKSTPSFLVHSLHCLSALLAIVLFISCLRILTDRRKKFFTFHTNLKVIFLGGSFFYVNYAIFNFAGNFRDVIFYLVPLNDPCDYTTIGWMCMILKIPPIMCIIGFTFFHAAVSIDRIYASFYANAYEKRSAKAGILAVFIMMSLTMLYTFYIFCNEDFSIVKSKCSPNTANTSDKLRFMDNFLLSIDILVTFSEFYLRYYINRLNRTSLVVFATGKTLICFPNSLSYGLFAELTTLIVNFYIVATLTTFLYLIKKVEKARSVKLIKLSQSADVYFQQFHKQIQ</sequence>
<evidence type="ECO:0000256" key="3">
    <source>
        <dbReference type="ARBA" id="ARBA00022989"/>
    </source>
</evidence>
<dbReference type="WBParaSite" id="jg18364">
    <property type="protein sequence ID" value="jg18364"/>
    <property type="gene ID" value="jg18364"/>
</dbReference>
<evidence type="ECO:0000256" key="1">
    <source>
        <dbReference type="ARBA" id="ARBA00004141"/>
    </source>
</evidence>
<dbReference type="Proteomes" id="UP000887574">
    <property type="component" value="Unplaced"/>
</dbReference>
<proteinExistence type="predicted"/>
<keyword evidence="6" id="KW-1185">Reference proteome</keyword>
<keyword evidence="4 5" id="KW-0472">Membrane</keyword>
<feature type="transmembrane region" description="Helical" evidence="5">
    <location>
        <begin position="196"/>
        <end position="215"/>
    </location>
</feature>
<dbReference type="Pfam" id="PF10292">
    <property type="entry name" value="7TM_GPCR_Srab"/>
    <property type="match status" value="1"/>
</dbReference>
<accession>A0A915DEF2</accession>
<evidence type="ECO:0000256" key="5">
    <source>
        <dbReference type="SAM" id="Phobius"/>
    </source>
</evidence>
<evidence type="ECO:0000256" key="2">
    <source>
        <dbReference type="ARBA" id="ARBA00022692"/>
    </source>
</evidence>
<comment type="subcellular location">
    <subcellularLocation>
        <location evidence="1">Membrane</location>
        <topology evidence="1">Multi-pass membrane protein</topology>
    </subcellularLocation>
</comment>
<feature type="transmembrane region" description="Helical" evidence="5">
    <location>
        <begin position="254"/>
        <end position="271"/>
    </location>
</feature>
<organism evidence="6 7">
    <name type="scientific">Ditylenchus dipsaci</name>
    <dbReference type="NCBI Taxonomy" id="166011"/>
    <lineage>
        <taxon>Eukaryota</taxon>
        <taxon>Metazoa</taxon>
        <taxon>Ecdysozoa</taxon>
        <taxon>Nematoda</taxon>
        <taxon>Chromadorea</taxon>
        <taxon>Rhabditida</taxon>
        <taxon>Tylenchina</taxon>
        <taxon>Tylenchomorpha</taxon>
        <taxon>Sphaerularioidea</taxon>
        <taxon>Anguinidae</taxon>
        <taxon>Anguininae</taxon>
        <taxon>Ditylenchus</taxon>
    </lineage>
</organism>
<dbReference type="InterPro" id="IPR019408">
    <property type="entry name" value="7TM_GPCR_serpentine_rcpt_Srab"/>
</dbReference>
<dbReference type="GO" id="GO:0016020">
    <property type="term" value="C:membrane"/>
    <property type="evidence" value="ECO:0007669"/>
    <property type="project" value="UniProtKB-SubCell"/>
</dbReference>
<reference evidence="7" key="1">
    <citation type="submission" date="2022-11" db="UniProtKB">
        <authorList>
            <consortium name="WormBaseParasite"/>
        </authorList>
    </citation>
    <scope>IDENTIFICATION</scope>
</reference>
<dbReference type="PANTHER" id="PTHR46561">
    <property type="entry name" value="SERPENTINE RECEPTOR, CLASS AB (CLASS A-LIKE)-RELATED"/>
    <property type="match status" value="1"/>
</dbReference>
<keyword evidence="2 5" id="KW-0812">Transmembrane</keyword>
<evidence type="ECO:0000313" key="6">
    <source>
        <dbReference type="Proteomes" id="UP000887574"/>
    </source>
</evidence>